<evidence type="ECO:0000313" key="3">
    <source>
        <dbReference type="EMBL" id="KYF52398.1"/>
    </source>
</evidence>
<protein>
    <recommendedName>
        <fullName evidence="2">HTH cro/C1-type domain-containing protein</fullName>
    </recommendedName>
</protein>
<evidence type="ECO:0000256" key="1">
    <source>
        <dbReference type="ARBA" id="ARBA00007227"/>
    </source>
</evidence>
<dbReference type="InterPro" id="IPR052345">
    <property type="entry name" value="Rad_response_metalloprotease"/>
</dbReference>
<name>A0A150PAA2_SORCE</name>
<evidence type="ECO:0000313" key="4">
    <source>
        <dbReference type="Proteomes" id="UP000075420"/>
    </source>
</evidence>
<dbReference type="Gene3D" id="1.10.260.40">
    <property type="entry name" value="lambda repressor-like DNA-binding domains"/>
    <property type="match status" value="1"/>
</dbReference>
<dbReference type="InterPro" id="IPR010359">
    <property type="entry name" value="IrrE_HExxH"/>
</dbReference>
<sequence>MPIVNSRGGIVVFTEPGVSYIPPMNAVTRALRAVREAMRLDQVTFAALLNVDLTEVQAWESGTRDARSSALVRCARALALTVEEVLAGEIRHASVPSLFLRATGHEGRLSDVLEFSSDLALFVEVARALDRLQPVAGAHVPPLPAPPVDAQWGTGEAPYGADALAVWLRTQLDITTESIPSMRAIYERLGIGIVWARQEEMSPSLDGASLRAPRPTVLVHLVEGSACWWRTRMTLAHELCHILCDLTDEHRNSALVSPASTGDAEAAPGSRAAGARTYRLFKNFAWIEQRASAFASHFLVPDHALRSVLSGRDPVAEDSVTAVCTAFGVGRITAVSRIKHVFGLSEDLRLHMLRRPHEERHARWHPDLAPPRCGLRAGVLLDEVASALAQGRIDRVEAHRALGLALHEALPEHPELSASLRAPLRSVSDNVRDIARVALSRAGASGLRPGEVRRGEAGWCVNIVDTAGRTVREHVISFDLEAERDKLSA</sequence>
<comment type="similarity">
    <text evidence="1">Belongs to the short-chain fatty acyl-CoA assimilation regulator (ScfR) family.</text>
</comment>
<dbReference type="SMART" id="SM00530">
    <property type="entry name" value="HTH_XRE"/>
    <property type="match status" value="1"/>
</dbReference>
<evidence type="ECO:0000259" key="2">
    <source>
        <dbReference type="PROSITE" id="PS50943"/>
    </source>
</evidence>
<reference evidence="3 4" key="1">
    <citation type="submission" date="2014-02" db="EMBL/GenBank/DDBJ databases">
        <title>The small core and large imbalanced accessory genome model reveals a collaborative survival strategy of Sorangium cellulosum strains in nature.</title>
        <authorList>
            <person name="Han K."/>
            <person name="Peng R."/>
            <person name="Blom J."/>
            <person name="Li Y.-Z."/>
        </authorList>
    </citation>
    <scope>NUCLEOTIDE SEQUENCE [LARGE SCALE GENOMIC DNA]</scope>
    <source>
        <strain evidence="3 4">So0157-25</strain>
    </source>
</reference>
<dbReference type="Pfam" id="PF01381">
    <property type="entry name" value="HTH_3"/>
    <property type="match status" value="1"/>
</dbReference>
<gene>
    <name evidence="3" type="ORF">BE08_39735</name>
</gene>
<dbReference type="Proteomes" id="UP000075420">
    <property type="component" value="Unassembled WGS sequence"/>
</dbReference>
<dbReference type="EMBL" id="JELY01002479">
    <property type="protein sequence ID" value="KYF52398.1"/>
    <property type="molecule type" value="Genomic_DNA"/>
</dbReference>
<dbReference type="InterPro" id="IPR001387">
    <property type="entry name" value="Cro/C1-type_HTH"/>
</dbReference>
<dbReference type="Pfam" id="PF06114">
    <property type="entry name" value="Peptidase_M78"/>
    <property type="match status" value="1"/>
</dbReference>
<dbReference type="SUPFAM" id="SSF47413">
    <property type="entry name" value="lambda repressor-like DNA-binding domains"/>
    <property type="match status" value="1"/>
</dbReference>
<dbReference type="PROSITE" id="PS50943">
    <property type="entry name" value="HTH_CROC1"/>
    <property type="match status" value="1"/>
</dbReference>
<accession>A0A150PAA2</accession>
<dbReference type="PANTHER" id="PTHR43236:SF1">
    <property type="entry name" value="BLL7220 PROTEIN"/>
    <property type="match status" value="1"/>
</dbReference>
<dbReference type="InterPro" id="IPR010982">
    <property type="entry name" value="Lambda_DNA-bd_dom_sf"/>
</dbReference>
<dbReference type="AlphaFoldDB" id="A0A150PAA2"/>
<dbReference type="GO" id="GO:0003677">
    <property type="term" value="F:DNA binding"/>
    <property type="evidence" value="ECO:0007669"/>
    <property type="project" value="InterPro"/>
</dbReference>
<dbReference type="CDD" id="cd00093">
    <property type="entry name" value="HTH_XRE"/>
    <property type="match status" value="1"/>
</dbReference>
<proteinExistence type="inferred from homology"/>
<comment type="caution">
    <text evidence="3">The sequence shown here is derived from an EMBL/GenBank/DDBJ whole genome shotgun (WGS) entry which is preliminary data.</text>
</comment>
<feature type="domain" description="HTH cro/C1-type" evidence="2">
    <location>
        <begin position="31"/>
        <end position="85"/>
    </location>
</feature>
<dbReference type="PANTHER" id="PTHR43236">
    <property type="entry name" value="ANTITOXIN HIGA1"/>
    <property type="match status" value="1"/>
</dbReference>
<organism evidence="3 4">
    <name type="scientific">Sorangium cellulosum</name>
    <name type="common">Polyangium cellulosum</name>
    <dbReference type="NCBI Taxonomy" id="56"/>
    <lineage>
        <taxon>Bacteria</taxon>
        <taxon>Pseudomonadati</taxon>
        <taxon>Myxococcota</taxon>
        <taxon>Polyangia</taxon>
        <taxon>Polyangiales</taxon>
        <taxon>Polyangiaceae</taxon>
        <taxon>Sorangium</taxon>
    </lineage>
</organism>